<keyword evidence="4 6" id="KW-1133">Transmembrane helix</keyword>
<keyword evidence="5 6" id="KW-0472">Membrane</keyword>
<dbReference type="InterPro" id="IPR002549">
    <property type="entry name" value="AI-2E-like"/>
</dbReference>
<dbReference type="EMBL" id="CP119311">
    <property type="protein sequence ID" value="WEK36806.1"/>
    <property type="molecule type" value="Genomic_DNA"/>
</dbReference>
<sequence>MKYYLPNNIIRQLLILSTILILGVVLFEQLKAFIPAFLGAYTLYVLLRKWMFLLTGKYRWKRSLAAAVLMLLSFLVILLPIMLLVNMMTSKVAWAIQHSSEMLNSIETYISQYEKRYGIDLITDENIQKITAMGAQILPQILGATFNTLLTIVMLYFILYFMLVDGRKMESRFYEWVPFKDENVLLIRKDLNGMVFSNAIGIPLIALMQGLVALIGFIFLGVSEPGFWFVVVCIAAMLPVVGAALAYVPLALIFFAEGSTGRGVIMLIYGFGIIGTVDNIFRFWLQKKLGDVHPLITALGVIIGIPIFGFIGLVFGPILISLFLLMIKIYINEFNVYRKSGAPPVTPGNQTDNTNTE</sequence>
<dbReference type="AlphaFoldDB" id="A0AAJ5WRF8"/>
<evidence type="ECO:0000256" key="4">
    <source>
        <dbReference type="ARBA" id="ARBA00022989"/>
    </source>
</evidence>
<evidence type="ECO:0000256" key="5">
    <source>
        <dbReference type="ARBA" id="ARBA00023136"/>
    </source>
</evidence>
<protein>
    <submittedName>
        <fullName evidence="7">AI-2E family transporter</fullName>
    </submittedName>
</protein>
<dbReference type="Pfam" id="PF01594">
    <property type="entry name" value="AI-2E_transport"/>
    <property type="match status" value="1"/>
</dbReference>
<accession>A0AAJ5WRF8</accession>
<organism evidence="7 8">
    <name type="scientific">Candidatus Pseudobacter hemicellulosilyticus</name>
    <dbReference type="NCBI Taxonomy" id="3121375"/>
    <lineage>
        <taxon>Bacteria</taxon>
        <taxon>Pseudomonadati</taxon>
        <taxon>Bacteroidota</taxon>
        <taxon>Chitinophagia</taxon>
        <taxon>Chitinophagales</taxon>
        <taxon>Chitinophagaceae</taxon>
        <taxon>Pseudobacter</taxon>
    </lineage>
</organism>
<feature type="transmembrane region" description="Helical" evidence="6">
    <location>
        <begin position="226"/>
        <end position="256"/>
    </location>
</feature>
<evidence type="ECO:0000256" key="6">
    <source>
        <dbReference type="SAM" id="Phobius"/>
    </source>
</evidence>
<feature type="transmembrane region" description="Helical" evidence="6">
    <location>
        <begin position="263"/>
        <end position="284"/>
    </location>
</feature>
<feature type="transmembrane region" description="Helical" evidence="6">
    <location>
        <begin position="141"/>
        <end position="163"/>
    </location>
</feature>
<gene>
    <name evidence="7" type="ORF">P0Y53_04765</name>
</gene>
<feature type="transmembrane region" description="Helical" evidence="6">
    <location>
        <begin position="9"/>
        <end position="27"/>
    </location>
</feature>
<dbReference type="GO" id="GO:0016020">
    <property type="term" value="C:membrane"/>
    <property type="evidence" value="ECO:0007669"/>
    <property type="project" value="UniProtKB-SubCell"/>
</dbReference>
<feature type="transmembrane region" description="Helical" evidence="6">
    <location>
        <begin position="296"/>
        <end position="325"/>
    </location>
</feature>
<dbReference type="Proteomes" id="UP001220610">
    <property type="component" value="Chromosome"/>
</dbReference>
<evidence type="ECO:0000256" key="3">
    <source>
        <dbReference type="ARBA" id="ARBA00022692"/>
    </source>
</evidence>
<comment type="similarity">
    <text evidence="2">Belongs to the autoinducer-2 exporter (AI-2E) (TC 2.A.86) family.</text>
</comment>
<dbReference type="PANTHER" id="PTHR21716">
    <property type="entry name" value="TRANSMEMBRANE PROTEIN"/>
    <property type="match status" value="1"/>
</dbReference>
<feature type="transmembrane region" description="Helical" evidence="6">
    <location>
        <begin position="33"/>
        <end position="52"/>
    </location>
</feature>
<keyword evidence="3 6" id="KW-0812">Transmembrane</keyword>
<feature type="transmembrane region" description="Helical" evidence="6">
    <location>
        <begin position="195"/>
        <end position="220"/>
    </location>
</feature>
<feature type="transmembrane region" description="Helical" evidence="6">
    <location>
        <begin position="64"/>
        <end position="85"/>
    </location>
</feature>
<dbReference type="PANTHER" id="PTHR21716:SF4">
    <property type="entry name" value="TRANSMEMBRANE PROTEIN 245"/>
    <property type="match status" value="1"/>
</dbReference>
<proteinExistence type="inferred from homology"/>
<name>A0AAJ5WRF8_9BACT</name>
<evidence type="ECO:0000313" key="8">
    <source>
        <dbReference type="Proteomes" id="UP001220610"/>
    </source>
</evidence>
<evidence type="ECO:0000256" key="1">
    <source>
        <dbReference type="ARBA" id="ARBA00004141"/>
    </source>
</evidence>
<reference evidence="7" key="1">
    <citation type="submission" date="2023-03" db="EMBL/GenBank/DDBJ databases">
        <title>Andean soil-derived lignocellulolytic bacterial consortium as a source of novel taxa and putative plastic-active enzymes.</title>
        <authorList>
            <person name="Diaz-Garcia L."/>
            <person name="Chuvochina M."/>
            <person name="Feuerriegel G."/>
            <person name="Bunk B."/>
            <person name="Sproer C."/>
            <person name="Streit W.R."/>
            <person name="Rodriguez L.M."/>
            <person name="Overmann J."/>
            <person name="Jimenez D.J."/>
        </authorList>
    </citation>
    <scope>NUCLEOTIDE SEQUENCE</scope>
    <source>
        <strain evidence="7">MAG 7</strain>
    </source>
</reference>
<evidence type="ECO:0000256" key="2">
    <source>
        <dbReference type="ARBA" id="ARBA00009773"/>
    </source>
</evidence>
<evidence type="ECO:0000313" key="7">
    <source>
        <dbReference type="EMBL" id="WEK36806.1"/>
    </source>
</evidence>
<comment type="subcellular location">
    <subcellularLocation>
        <location evidence="1">Membrane</location>
        <topology evidence="1">Multi-pass membrane protein</topology>
    </subcellularLocation>
</comment>